<organism evidence="1 2">
    <name type="scientific">Flavobacterium jumunjinense</name>
    <dbReference type="NCBI Taxonomy" id="998845"/>
    <lineage>
        <taxon>Bacteria</taxon>
        <taxon>Pseudomonadati</taxon>
        <taxon>Bacteroidota</taxon>
        <taxon>Flavobacteriia</taxon>
        <taxon>Flavobacteriales</taxon>
        <taxon>Flavobacteriaceae</taxon>
        <taxon>Flavobacterium</taxon>
    </lineage>
</organism>
<name>A0ABV5GKE6_9FLAO</name>
<evidence type="ECO:0000313" key="2">
    <source>
        <dbReference type="Proteomes" id="UP001589607"/>
    </source>
</evidence>
<proteinExistence type="predicted"/>
<sequence length="96" mass="11855">MEVKELVLKIINNHFYVKIKNIEQAYYYFTGVGFFNMEIDLNFTSFFKDFREYIIDNYYSSYSHFEWHSIIRHQCSNDIDSLDILKRLLLEYIDKR</sequence>
<evidence type="ECO:0000313" key="1">
    <source>
        <dbReference type="EMBL" id="MFB9095793.1"/>
    </source>
</evidence>
<dbReference type="Proteomes" id="UP001589607">
    <property type="component" value="Unassembled WGS sequence"/>
</dbReference>
<keyword evidence="2" id="KW-1185">Reference proteome</keyword>
<dbReference type="EMBL" id="JBHMEY010000010">
    <property type="protein sequence ID" value="MFB9095793.1"/>
    <property type="molecule type" value="Genomic_DNA"/>
</dbReference>
<comment type="caution">
    <text evidence="1">The sequence shown here is derived from an EMBL/GenBank/DDBJ whole genome shotgun (WGS) entry which is preliminary data.</text>
</comment>
<reference evidence="1 2" key="1">
    <citation type="submission" date="2024-09" db="EMBL/GenBank/DDBJ databases">
        <authorList>
            <person name="Sun Q."/>
            <person name="Mori K."/>
        </authorList>
    </citation>
    <scope>NUCLEOTIDE SEQUENCE [LARGE SCALE GENOMIC DNA]</scope>
    <source>
        <strain evidence="1 2">CECT 7955</strain>
    </source>
</reference>
<gene>
    <name evidence="1" type="ORF">ACFFVF_04645</name>
</gene>
<dbReference type="RefSeq" id="WP_236456497.1">
    <property type="nucleotide sequence ID" value="NZ_CBCSGE010000011.1"/>
</dbReference>
<accession>A0ABV5GKE6</accession>
<protein>
    <submittedName>
        <fullName evidence="1">Uncharacterized protein</fullName>
    </submittedName>
</protein>